<evidence type="ECO:0000259" key="1">
    <source>
        <dbReference type="PROSITE" id="PS50164"/>
    </source>
</evidence>
<dbReference type="PROSITE" id="PS50164">
    <property type="entry name" value="GIY_YIG"/>
    <property type="match status" value="1"/>
</dbReference>
<dbReference type="SUPFAM" id="SSF82771">
    <property type="entry name" value="GIY-YIG endonuclease"/>
    <property type="match status" value="1"/>
</dbReference>
<dbReference type="AlphaFoldDB" id="A0A8S4BV32"/>
<protein>
    <submittedName>
        <fullName evidence="2">(Atlantic silverside) hypothetical protein</fullName>
    </submittedName>
</protein>
<accession>A0A8S4BV32</accession>
<keyword evidence="3" id="KW-1185">Reference proteome</keyword>
<evidence type="ECO:0000313" key="3">
    <source>
        <dbReference type="Proteomes" id="UP000677803"/>
    </source>
</evidence>
<dbReference type="Proteomes" id="UP000677803">
    <property type="component" value="Unassembled WGS sequence"/>
</dbReference>
<organism evidence="2 3">
    <name type="scientific">Menidia menidia</name>
    <name type="common">Atlantic silverside</name>
    <dbReference type="NCBI Taxonomy" id="238744"/>
    <lineage>
        <taxon>Eukaryota</taxon>
        <taxon>Metazoa</taxon>
        <taxon>Chordata</taxon>
        <taxon>Craniata</taxon>
        <taxon>Vertebrata</taxon>
        <taxon>Euteleostomi</taxon>
        <taxon>Actinopterygii</taxon>
        <taxon>Neopterygii</taxon>
        <taxon>Teleostei</taxon>
        <taxon>Neoteleostei</taxon>
        <taxon>Acanthomorphata</taxon>
        <taxon>Ovalentaria</taxon>
        <taxon>Atherinomorphae</taxon>
        <taxon>Atheriniformes</taxon>
        <taxon>Atherinopsidae</taxon>
        <taxon>Menidiinae</taxon>
        <taxon>Menidia</taxon>
    </lineage>
</organism>
<dbReference type="CDD" id="cd10442">
    <property type="entry name" value="GIY-YIG_PLEs"/>
    <property type="match status" value="1"/>
</dbReference>
<dbReference type="InterPro" id="IPR000305">
    <property type="entry name" value="GIY-YIG_endonuc"/>
</dbReference>
<reference evidence="2" key="1">
    <citation type="submission" date="2021-05" db="EMBL/GenBank/DDBJ databases">
        <authorList>
            <person name="Tigano A."/>
        </authorList>
    </citation>
    <scope>NUCLEOTIDE SEQUENCE</scope>
</reference>
<sequence length="313" mass="36401">MPPYLMEEERDEPWTTIRYRRGRPGFLGPPVPTSSPVSDGGPGLVPFLFHEVGPCPSSGCSLGVRGRRDSTSLQVWMVLTASCISTTPALAIRILSYLQNKIWKKNLIVNNGLCKLENSSDSTTYFNYFIKNNYKQNINPNQPYQDIRIITAFRKNKNLKDHLVRAIIPKQYPDKREINHNYFKQQHWIKNHWTGQIFRTPIHGNIDTTNCIYIILCNNCNLKYVGETGRTIRARFYTHKQNIIHKKNTHRHLVKHILSHGWEAIKVSILQSNPHWTIKQRKFNERLWITKLKTTYPHGLNERAPPPQRTTGP</sequence>
<gene>
    <name evidence="2" type="ORF">MMEN_LOCUS17870</name>
</gene>
<feature type="domain" description="GIY-YIG" evidence="1">
    <location>
        <begin position="208"/>
        <end position="285"/>
    </location>
</feature>
<dbReference type="OrthoDB" id="8946688at2759"/>
<dbReference type="InterPro" id="IPR035901">
    <property type="entry name" value="GIY-YIG_endonuc_sf"/>
</dbReference>
<dbReference type="Pfam" id="PF01541">
    <property type="entry name" value="GIY-YIG"/>
    <property type="match status" value="1"/>
</dbReference>
<name>A0A8S4BV32_9TELE</name>
<comment type="caution">
    <text evidence="2">The sequence shown here is derived from an EMBL/GenBank/DDBJ whole genome shotgun (WGS) entry which is preliminary data.</text>
</comment>
<dbReference type="Gene3D" id="3.40.1440.10">
    <property type="entry name" value="GIY-YIG endonuclease"/>
    <property type="match status" value="1"/>
</dbReference>
<dbReference type="EMBL" id="CAJRST010036667">
    <property type="protein sequence ID" value="CAG5994272.1"/>
    <property type="molecule type" value="Genomic_DNA"/>
</dbReference>
<proteinExistence type="predicted"/>
<evidence type="ECO:0000313" key="2">
    <source>
        <dbReference type="EMBL" id="CAG5994272.1"/>
    </source>
</evidence>